<dbReference type="PRINTS" id="PR01035">
    <property type="entry name" value="TCRTETA"/>
</dbReference>
<accession>F9P1C2</accession>
<keyword evidence="3" id="KW-1003">Cell membrane</keyword>
<feature type="domain" description="Major facilitator superfamily (MFS) profile" evidence="8">
    <location>
        <begin position="10"/>
        <end position="395"/>
    </location>
</feature>
<evidence type="ECO:0000313" key="10">
    <source>
        <dbReference type="Proteomes" id="UP000003771"/>
    </source>
</evidence>
<evidence type="ECO:0000259" key="8">
    <source>
        <dbReference type="PROSITE" id="PS50850"/>
    </source>
</evidence>
<evidence type="ECO:0000256" key="6">
    <source>
        <dbReference type="ARBA" id="ARBA00023136"/>
    </source>
</evidence>
<dbReference type="InterPro" id="IPR020846">
    <property type="entry name" value="MFS_dom"/>
</dbReference>
<dbReference type="GO" id="GO:0005886">
    <property type="term" value="C:plasma membrane"/>
    <property type="evidence" value="ECO:0007669"/>
    <property type="project" value="UniProtKB-SubCell"/>
</dbReference>
<feature type="transmembrane region" description="Helical" evidence="7">
    <location>
        <begin position="12"/>
        <end position="36"/>
    </location>
</feature>
<dbReference type="PANTHER" id="PTHR43414">
    <property type="entry name" value="MULTIDRUG RESISTANCE PROTEIN MDTG"/>
    <property type="match status" value="1"/>
</dbReference>
<dbReference type="EMBL" id="AFUO01000001">
    <property type="protein sequence ID" value="EGR93060.1"/>
    <property type="molecule type" value="Genomic_DNA"/>
</dbReference>
<dbReference type="InterPro" id="IPR036259">
    <property type="entry name" value="MFS_trans_sf"/>
</dbReference>
<keyword evidence="6 7" id="KW-0472">Membrane</keyword>
<dbReference type="AlphaFoldDB" id="F9P1C2"/>
<dbReference type="PROSITE" id="PS50850">
    <property type="entry name" value="MFS"/>
    <property type="match status" value="1"/>
</dbReference>
<evidence type="ECO:0000256" key="4">
    <source>
        <dbReference type="ARBA" id="ARBA00022692"/>
    </source>
</evidence>
<protein>
    <submittedName>
        <fullName evidence="9">Transporter, major facilitator family protein</fullName>
    </submittedName>
</protein>
<organism evidence="9 10">
    <name type="scientific">Streptococcus mitis bv. 2 str. F0392</name>
    <dbReference type="NCBI Taxonomy" id="768726"/>
    <lineage>
        <taxon>Bacteria</taxon>
        <taxon>Bacillati</taxon>
        <taxon>Bacillota</taxon>
        <taxon>Bacilli</taxon>
        <taxon>Lactobacillales</taxon>
        <taxon>Streptococcaceae</taxon>
        <taxon>Streptococcus</taxon>
    </lineage>
</organism>
<feature type="transmembrane region" description="Helical" evidence="7">
    <location>
        <begin position="48"/>
        <end position="72"/>
    </location>
</feature>
<dbReference type="InterPro" id="IPR011701">
    <property type="entry name" value="MFS"/>
</dbReference>
<evidence type="ECO:0000256" key="7">
    <source>
        <dbReference type="SAM" id="Phobius"/>
    </source>
</evidence>
<dbReference type="InterPro" id="IPR001958">
    <property type="entry name" value="Tet-R_TetA/multi-R_MdtG-like"/>
</dbReference>
<evidence type="ECO:0000256" key="3">
    <source>
        <dbReference type="ARBA" id="ARBA00022475"/>
    </source>
</evidence>
<evidence type="ECO:0000256" key="2">
    <source>
        <dbReference type="ARBA" id="ARBA00022448"/>
    </source>
</evidence>
<proteinExistence type="predicted"/>
<dbReference type="GO" id="GO:0022857">
    <property type="term" value="F:transmembrane transporter activity"/>
    <property type="evidence" value="ECO:0007669"/>
    <property type="project" value="InterPro"/>
</dbReference>
<keyword evidence="5 7" id="KW-1133">Transmembrane helix</keyword>
<gene>
    <name evidence="9" type="ORF">HMPREF9178_0052</name>
</gene>
<dbReference type="PATRIC" id="fig|768726.4.peg.49"/>
<feature type="transmembrane region" description="Helical" evidence="7">
    <location>
        <begin position="249"/>
        <end position="271"/>
    </location>
</feature>
<feature type="transmembrane region" description="Helical" evidence="7">
    <location>
        <begin position="309"/>
        <end position="329"/>
    </location>
</feature>
<sequence length="403" mass="43274">MMTEISWKENLRVAWFGSFLTGASISLVVPFMPIFVEQLGIESNQVAFYAGLAISVSAVSAALISPIWGILADKYGRKPMMIRAGLAMTITMGGLAFVPNIYWLIFLRLLNGVFTGFVPNATALIASQVPKDKSGYALGTLSTGVVAGTLTGPFVGGLIAEIFGIRNVFLLVGAFLFLAAILTIFFIKEDFQPVAKEKAIPTKELFSSIKHSHLLINLFLTSFVIQFSAQSIGPILALYVRDLGQTENLLFVSGLIVSSMGFSSMMSAGVMGKLGDKVGNHRLLVAAQIYSVIIYLLCAHATSPLQLGLYRFLFGLGTGALIPGVNALLSKMTPKVGISRIFAFNQVFFYLGGVVGPMTGSAVAGQFGYHSVFYATAACVAFSCLFNLVQFRSLLKVKEISCE</sequence>
<dbReference type="SUPFAM" id="SSF103473">
    <property type="entry name" value="MFS general substrate transporter"/>
    <property type="match status" value="1"/>
</dbReference>
<comment type="subcellular location">
    <subcellularLocation>
        <location evidence="1">Cell membrane</location>
        <topology evidence="1">Multi-pass membrane protein</topology>
    </subcellularLocation>
</comment>
<evidence type="ECO:0000313" key="9">
    <source>
        <dbReference type="EMBL" id="EGR93060.1"/>
    </source>
</evidence>
<dbReference type="Pfam" id="PF07690">
    <property type="entry name" value="MFS_1"/>
    <property type="match status" value="1"/>
</dbReference>
<dbReference type="InterPro" id="IPR005828">
    <property type="entry name" value="MFS_sugar_transport-like"/>
</dbReference>
<keyword evidence="2" id="KW-0813">Transport</keyword>
<name>F9P1C2_STROR</name>
<evidence type="ECO:0000256" key="1">
    <source>
        <dbReference type="ARBA" id="ARBA00004651"/>
    </source>
</evidence>
<feature type="transmembrane region" description="Helical" evidence="7">
    <location>
        <begin position="168"/>
        <end position="187"/>
    </location>
</feature>
<evidence type="ECO:0000256" key="5">
    <source>
        <dbReference type="ARBA" id="ARBA00022989"/>
    </source>
</evidence>
<dbReference type="Pfam" id="PF00083">
    <property type="entry name" value="Sugar_tr"/>
    <property type="match status" value="1"/>
</dbReference>
<dbReference type="PANTHER" id="PTHR43414:SF6">
    <property type="entry name" value="MULTIDRUG RESISTANCE PROTEIN MDTG"/>
    <property type="match status" value="1"/>
</dbReference>
<keyword evidence="4 7" id="KW-0812">Transmembrane</keyword>
<feature type="transmembrane region" description="Helical" evidence="7">
    <location>
        <begin position="371"/>
        <end position="389"/>
    </location>
</feature>
<dbReference type="CDD" id="cd17391">
    <property type="entry name" value="MFS_MdtG_MDR_like"/>
    <property type="match status" value="1"/>
</dbReference>
<feature type="transmembrane region" description="Helical" evidence="7">
    <location>
        <begin position="214"/>
        <end position="237"/>
    </location>
</feature>
<dbReference type="Gene3D" id="1.20.1250.20">
    <property type="entry name" value="MFS general substrate transporter like domains"/>
    <property type="match status" value="2"/>
</dbReference>
<feature type="transmembrane region" description="Helical" evidence="7">
    <location>
        <begin position="341"/>
        <end position="359"/>
    </location>
</feature>
<comment type="caution">
    <text evidence="9">The sequence shown here is derived from an EMBL/GenBank/DDBJ whole genome shotgun (WGS) entry which is preliminary data.</text>
</comment>
<reference evidence="9 10" key="1">
    <citation type="submission" date="2011-07" db="EMBL/GenBank/DDBJ databases">
        <authorList>
            <person name="Durkin A.S."/>
            <person name="Kim M."/>
            <person name="Radune D."/>
            <person name="Hostetler J."/>
            <person name="Torralba M."/>
            <person name="Gillis M."/>
            <person name="Methe B."/>
            <person name="Sutton G."/>
            <person name="Nelson K.E."/>
        </authorList>
    </citation>
    <scope>NUCLEOTIDE SEQUENCE [LARGE SCALE GENOMIC DNA]</scope>
    <source>
        <strain evidence="9 10">F0392</strain>
    </source>
</reference>
<dbReference type="eggNOG" id="COG2814">
    <property type="taxonomic scope" value="Bacteria"/>
</dbReference>
<feature type="transmembrane region" description="Helical" evidence="7">
    <location>
        <begin position="84"/>
        <end position="103"/>
    </location>
</feature>
<feature type="transmembrane region" description="Helical" evidence="7">
    <location>
        <begin position="136"/>
        <end position="156"/>
    </location>
</feature>
<dbReference type="Proteomes" id="UP000003771">
    <property type="component" value="Unassembled WGS sequence"/>
</dbReference>